<comment type="function">
    <text evidence="1 9">May be involved in recombinational repair of damaged DNA.</text>
</comment>
<dbReference type="GO" id="GO:0005524">
    <property type="term" value="F:ATP binding"/>
    <property type="evidence" value="ECO:0007669"/>
    <property type="project" value="UniProtKB-KW"/>
</dbReference>
<evidence type="ECO:0000256" key="7">
    <source>
        <dbReference type="ARBA" id="ARBA00023204"/>
    </source>
</evidence>
<dbReference type="GO" id="GO:0006310">
    <property type="term" value="P:DNA recombination"/>
    <property type="evidence" value="ECO:0007669"/>
    <property type="project" value="InterPro"/>
</dbReference>
<dbReference type="InterPro" id="IPR003395">
    <property type="entry name" value="RecF/RecN/SMC_N"/>
</dbReference>
<dbReference type="InterPro" id="IPR004604">
    <property type="entry name" value="DNA_recomb/repair_RecN"/>
</dbReference>
<keyword evidence="4" id="KW-0547">Nucleotide-binding</keyword>
<dbReference type="NCBIfam" id="TIGR00634">
    <property type="entry name" value="recN"/>
    <property type="match status" value="1"/>
</dbReference>
<dbReference type="Proteomes" id="UP000182975">
    <property type="component" value="Unassembled WGS sequence"/>
</dbReference>
<gene>
    <name evidence="12" type="ORF">SAMN02910314_01671</name>
</gene>
<dbReference type="GO" id="GO:0009432">
    <property type="term" value="P:SOS response"/>
    <property type="evidence" value="ECO:0007669"/>
    <property type="project" value="TreeGrafter"/>
</dbReference>
<evidence type="ECO:0000256" key="9">
    <source>
        <dbReference type="PIRNR" id="PIRNR003128"/>
    </source>
</evidence>
<dbReference type="KEGG" id="ddt:AAY81_03715"/>
<dbReference type="InterPro" id="IPR027417">
    <property type="entry name" value="P-loop_NTPase"/>
</dbReference>
<keyword evidence="13" id="KW-1185">Reference proteome</keyword>
<evidence type="ECO:0000256" key="4">
    <source>
        <dbReference type="ARBA" id="ARBA00022741"/>
    </source>
</evidence>
<dbReference type="RefSeq" id="WP_066661529.1">
    <property type="nucleotide sequence ID" value="NZ_CP011402.1"/>
</dbReference>
<evidence type="ECO:0000256" key="10">
    <source>
        <dbReference type="SAM" id="Coils"/>
    </source>
</evidence>
<dbReference type="Gene3D" id="3.40.50.300">
    <property type="entry name" value="P-loop containing nucleotide triphosphate hydrolases"/>
    <property type="match status" value="2"/>
</dbReference>
<evidence type="ECO:0000313" key="13">
    <source>
        <dbReference type="Proteomes" id="UP000182975"/>
    </source>
</evidence>
<keyword evidence="7 9" id="KW-0234">DNA repair</keyword>
<dbReference type="Pfam" id="PF02463">
    <property type="entry name" value="SMC_N"/>
    <property type="match status" value="1"/>
</dbReference>
<evidence type="ECO:0000256" key="2">
    <source>
        <dbReference type="ARBA" id="ARBA00009441"/>
    </source>
</evidence>
<reference evidence="13" key="1">
    <citation type="submission" date="2016-10" db="EMBL/GenBank/DDBJ databases">
        <authorList>
            <person name="Varghese N."/>
        </authorList>
    </citation>
    <scope>NUCLEOTIDE SEQUENCE [LARGE SCALE GENOMIC DNA]</scope>
    <source>
        <strain evidence="13">DSM 21843</strain>
    </source>
</reference>
<evidence type="ECO:0000313" key="12">
    <source>
        <dbReference type="EMBL" id="SEO93603.1"/>
    </source>
</evidence>
<evidence type="ECO:0000259" key="11">
    <source>
        <dbReference type="Pfam" id="PF02463"/>
    </source>
</evidence>
<dbReference type="CDD" id="cd03241">
    <property type="entry name" value="ABC_RecN"/>
    <property type="match status" value="1"/>
</dbReference>
<dbReference type="PIRSF" id="PIRSF003128">
    <property type="entry name" value="RecN"/>
    <property type="match status" value="1"/>
</dbReference>
<dbReference type="PANTHER" id="PTHR11059">
    <property type="entry name" value="DNA REPAIR PROTEIN RECN"/>
    <property type="match status" value="1"/>
</dbReference>
<dbReference type="PANTHER" id="PTHR11059:SF0">
    <property type="entry name" value="DNA REPAIR PROTEIN RECN"/>
    <property type="match status" value="1"/>
</dbReference>
<dbReference type="STRING" id="79604.AAY81_03715"/>
<sequence length="542" mass="57565">MIDELHVKNVALIQEATLSPAQGLTVVTGETGAGKTALLSALKLLVGERADAHMVREGASSLSVEGRFYTPSSNDAEGVVVSRTLSADGRSRVHVDGSISSVQQLAQTVGASVDLCGQHEHQRLRVAANHRKMLDAWMGSSLSQPMEAYAQAWRAAAEAASALQAVREAGNMSSEEVDQARYVVTRIGEVNPTPGEYEELLASVPRAENAEQLMMSVSGAYQALSGDGGALDALSQAAGLLERVSGVDEDLGALAASLREASYVIEDVSRDTRAYRDDLEYSPVNLAEMQERLGELQGLMRTWGPGMEQVFEARENALQALAAYDSLDERLREAQAEVQAAEEALACAARELHDARASAAPQFAEAVSAQMGRLEMNGAALECSVVQLPRESWTAQGPDAVEFLFKPGAHMSARPLGKIASGGETSRVMLAIKVVMGSRDDVETLVFDEVDAGVGGSAARALADVLVDLSKTHQVIVVTHLAQVAVAGTCHYVVSKTGGSEPATQLELVSDTNRVREIARMLSGDVSSMSMEHARALLQERA</sequence>
<dbReference type="AlphaFoldDB" id="A0A172RXJ6"/>
<evidence type="ECO:0000256" key="5">
    <source>
        <dbReference type="ARBA" id="ARBA00022763"/>
    </source>
</evidence>
<dbReference type="OrthoDB" id="9806954at2"/>
<dbReference type="GO" id="GO:0043590">
    <property type="term" value="C:bacterial nucleoid"/>
    <property type="evidence" value="ECO:0007669"/>
    <property type="project" value="TreeGrafter"/>
</dbReference>
<evidence type="ECO:0000256" key="3">
    <source>
        <dbReference type="ARBA" id="ARBA00021315"/>
    </source>
</evidence>
<dbReference type="SUPFAM" id="SSF52540">
    <property type="entry name" value="P-loop containing nucleoside triphosphate hydrolases"/>
    <property type="match status" value="1"/>
</dbReference>
<dbReference type="PATRIC" id="fig|79604.3.peg.755"/>
<proteinExistence type="inferred from homology"/>
<evidence type="ECO:0000256" key="6">
    <source>
        <dbReference type="ARBA" id="ARBA00022840"/>
    </source>
</evidence>
<evidence type="ECO:0000256" key="1">
    <source>
        <dbReference type="ARBA" id="ARBA00003618"/>
    </source>
</evidence>
<protein>
    <recommendedName>
        <fullName evidence="3 9">DNA repair protein RecN</fullName>
    </recommendedName>
    <alternativeName>
        <fullName evidence="8 9">Recombination protein N</fullName>
    </alternativeName>
</protein>
<accession>A0A172RXJ6</accession>
<evidence type="ECO:0000256" key="8">
    <source>
        <dbReference type="ARBA" id="ARBA00033408"/>
    </source>
</evidence>
<keyword evidence="10" id="KW-0175">Coiled coil</keyword>
<feature type="domain" description="RecF/RecN/SMC N-terminal" evidence="11">
    <location>
        <begin position="2"/>
        <end position="485"/>
    </location>
</feature>
<keyword evidence="6" id="KW-0067">ATP-binding</keyword>
<dbReference type="EMBL" id="FOEC01000012">
    <property type="protein sequence ID" value="SEO93603.1"/>
    <property type="molecule type" value="Genomic_DNA"/>
</dbReference>
<feature type="coiled-coil region" evidence="10">
    <location>
        <begin position="317"/>
        <end position="358"/>
    </location>
</feature>
<keyword evidence="5 9" id="KW-0227">DNA damage</keyword>
<comment type="similarity">
    <text evidence="2 9">Belongs to the RecN family.</text>
</comment>
<name>A0A172RXJ6_9ACTN</name>
<organism evidence="12 13">
    <name type="scientific">Denitrobacterium detoxificans</name>
    <dbReference type="NCBI Taxonomy" id="79604"/>
    <lineage>
        <taxon>Bacteria</taxon>
        <taxon>Bacillati</taxon>
        <taxon>Actinomycetota</taxon>
        <taxon>Coriobacteriia</taxon>
        <taxon>Eggerthellales</taxon>
        <taxon>Eggerthellaceae</taxon>
        <taxon>Denitrobacterium</taxon>
    </lineage>
</organism>
<dbReference type="GO" id="GO:0006281">
    <property type="term" value="P:DNA repair"/>
    <property type="evidence" value="ECO:0007669"/>
    <property type="project" value="UniProtKB-KW"/>
</dbReference>